<reference evidence="2" key="1">
    <citation type="submission" date="2020-06" db="EMBL/GenBank/DDBJ databases">
        <authorList>
            <person name="Li T."/>
            <person name="Hu X."/>
            <person name="Zhang T."/>
            <person name="Song X."/>
            <person name="Zhang H."/>
            <person name="Dai N."/>
            <person name="Sheng W."/>
            <person name="Hou X."/>
            <person name="Wei L."/>
        </authorList>
    </citation>
    <scope>NUCLEOTIDE SEQUENCE</scope>
    <source>
        <strain evidence="2">G02</strain>
        <tissue evidence="2">Leaf</tissue>
    </source>
</reference>
<feature type="region of interest" description="Disordered" evidence="1">
    <location>
        <begin position="98"/>
        <end position="131"/>
    </location>
</feature>
<reference evidence="2" key="2">
    <citation type="journal article" date="2024" name="Plant">
        <title>Genomic evolution and insights into agronomic trait innovations of Sesamum species.</title>
        <authorList>
            <person name="Miao H."/>
            <person name="Wang L."/>
            <person name="Qu L."/>
            <person name="Liu H."/>
            <person name="Sun Y."/>
            <person name="Le M."/>
            <person name="Wang Q."/>
            <person name="Wei S."/>
            <person name="Zheng Y."/>
            <person name="Lin W."/>
            <person name="Duan Y."/>
            <person name="Cao H."/>
            <person name="Xiong S."/>
            <person name="Wang X."/>
            <person name="Wei L."/>
            <person name="Li C."/>
            <person name="Ma Q."/>
            <person name="Ju M."/>
            <person name="Zhao R."/>
            <person name="Li G."/>
            <person name="Mu C."/>
            <person name="Tian Q."/>
            <person name="Mei H."/>
            <person name="Zhang T."/>
            <person name="Gao T."/>
            <person name="Zhang H."/>
        </authorList>
    </citation>
    <scope>NUCLEOTIDE SEQUENCE</scope>
    <source>
        <tissue evidence="2">Leaf</tissue>
    </source>
</reference>
<accession>A0AAW2V3U4</accession>
<protein>
    <submittedName>
        <fullName evidence="2">Uncharacterized protein</fullName>
    </submittedName>
</protein>
<dbReference type="AlphaFoldDB" id="A0AAW2V3U4"/>
<sequence length="201" mass="21900">MFAPAGGSSPPSHSYRDAIAGVAACPLPSPMSLDTASFRSMGMLTQDQGMKDECYEKHKTKAAVRLVDKDDQRMIVLDYEDLRVKLDAQRAQRDLNDCRRGKHVASDDSASRSHLEAGTSGAKGHGKETRRDVLHRDAPETMTKEVVLGDVVDGRTEGPSHVSHTTPTDDHQVVVNMSTSGMESVVLEHPTTEPEVQEFCG</sequence>
<evidence type="ECO:0000256" key="1">
    <source>
        <dbReference type="SAM" id="MobiDB-lite"/>
    </source>
</evidence>
<organism evidence="2">
    <name type="scientific">Sesamum radiatum</name>
    <name type="common">Black benniseed</name>
    <dbReference type="NCBI Taxonomy" id="300843"/>
    <lineage>
        <taxon>Eukaryota</taxon>
        <taxon>Viridiplantae</taxon>
        <taxon>Streptophyta</taxon>
        <taxon>Embryophyta</taxon>
        <taxon>Tracheophyta</taxon>
        <taxon>Spermatophyta</taxon>
        <taxon>Magnoliopsida</taxon>
        <taxon>eudicotyledons</taxon>
        <taxon>Gunneridae</taxon>
        <taxon>Pentapetalae</taxon>
        <taxon>asterids</taxon>
        <taxon>lamiids</taxon>
        <taxon>Lamiales</taxon>
        <taxon>Pedaliaceae</taxon>
        <taxon>Sesamum</taxon>
    </lineage>
</organism>
<name>A0AAW2V3U4_SESRA</name>
<feature type="compositionally biased region" description="Basic and acidic residues" evidence="1">
    <location>
        <begin position="98"/>
        <end position="115"/>
    </location>
</feature>
<comment type="caution">
    <text evidence="2">The sequence shown here is derived from an EMBL/GenBank/DDBJ whole genome shotgun (WGS) entry which is preliminary data.</text>
</comment>
<proteinExistence type="predicted"/>
<dbReference type="EMBL" id="JACGWJ010000004">
    <property type="protein sequence ID" value="KAL0423588.1"/>
    <property type="molecule type" value="Genomic_DNA"/>
</dbReference>
<evidence type="ECO:0000313" key="2">
    <source>
        <dbReference type="EMBL" id="KAL0423588.1"/>
    </source>
</evidence>
<gene>
    <name evidence="2" type="ORF">Sradi_0893600</name>
</gene>